<proteinExistence type="predicted"/>
<comment type="caution">
    <text evidence="2">The sequence shown here is derived from an EMBL/GenBank/DDBJ whole genome shotgun (WGS) entry which is preliminary data.</text>
</comment>
<evidence type="ECO:0000256" key="1">
    <source>
        <dbReference type="SAM" id="Coils"/>
    </source>
</evidence>
<accession>A0A0F9CP99</accession>
<organism evidence="2">
    <name type="scientific">marine sediment metagenome</name>
    <dbReference type="NCBI Taxonomy" id="412755"/>
    <lineage>
        <taxon>unclassified sequences</taxon>
        <taxon>metagenomes</taxon>
        <taxon>ecological metagenomes</taxon>
    </lineage>
</organism>
<reference evidence="2" key="1">
    <citation type="journal article" date="2015" name="Nature">
        <title>Complex archaea that bridge the gap between prokaryotes and eukaryotes.</title>
        <authorList>
            <person name="Spang A."/>
            <person name="Saw J.H."/>
            <person name="Jorgensen S.L."/>
            <person name="Zaremba-Niedzwiedzka K."/>
            <person name="Martijn J."/>
            <person name="Lind A.E."/>
            <person name="van Eijk R."/>
            <person name="Schleper C."/>
            <person name="Guy L."/>
            <person name="Ettema T.J."/>
        </authorList>
    </citation>
    <scope>NUCLEOTIDE SEQUENCE</scope>
</reference>
<keyword evidence="1" id="KW-0175">Coiled coil</keyword>
<gene>
    <name evidence="2" type="ORF">LCGC14_2377340</name>
</gene>
<protein>
    <submittedName>
        <fullName evidence="2">Uncharacterized protein</fullName>
    </submittedName>
</protein>
<sequence>MSMDEGDQRRYAPIDIQRLRDENARLVEALEEAQKHVERLEITVTLLDEELGESTALLVMIRGWPNDGHSDMCSFLRAVGKRAVYPECDCGFEAREAARAALTPGEEEWAEYDTKRGLEGRY</sequence>
<dbReference type="EMBL" id="LAZR01035176">
    <property type="protein sequence ID" value="KKL28217.1"/>
    <property type="molecule type" value="Genomic_DNA"/>
</dbReference>
<evidence type="ECO:0000313" key="2">
    <source>
        <dbReference type="EMBL" id="KKL28217.1"/>
    </source>
</evidence>
<name>A0A0F9CP99_9ZZZZ</name>
<dbReference type="AlphaFoldDB" id="A0A0F9CP99"/>
<feature type="coiled-coil region" evidence="1">
    <location>
        <begin position="16"/>
        <end position="50"/>
    </location>
</feature>